<reference evidence="1 2" key="1">
    <citation type="submission" date="2019-06" db="EMBL/GenBank/DDBJ databases">
        <title>Whole genome sequence for Cellvibrionaceae sp. R142.</title>
        <authorList>
            <person name="Wang G."/>
        </authorList>
    </citation>
    <scope>NUCLEOTIDE SEQUENCE [LARGE SCALE GENOMIC DNA]</scope>
    <source>
        <strain evidence="1 2">R142</strain>
    </source>
</reference>
<gene>
    <name evidence="1" type="ORF">FKG94_19200</name>
</gene>
<dbReference type="PANTHER" id="PTHR32309">
    <property type="entry name" value="TYROSINE-PROTEIN KINASE"/>
    <property type="match status" value="1"/>
</dbReference>
<dbReference type="EMBL" id="VHSG01000020">
    <property type="protein sequence ID" value="TQV71776.1"/>
    <property type="molecule type" value="Genomic_DNA"/>
</dbReference>
<dbReference type="GO" id="GO:0005886">
    <property type="term" value="C:plasma membrane"/>
    <property type="evidence" value="ECO:0007669"/>
    <property type="project" value="TreeGrafter"/>
</dbReference>
<accession>A0A545T3I9</accession>
<dbReference type="AlphaFoldDB" id="A0A545T3I9"/>
<dbReference type="InterPro" id="IPR027417">
    <property type="entry name" value="P-loop_NTPase"/>
</dbReference>
<dbReference type="OrthoDB" id="9775724at2"/>
<dbReference type="InterPro" id="IPR050445">
    <property type="entry name" value="Bact_polysacc_biosynth/exp"/>
</dbReference>
<name>A0A545T3I9_9GAMM</name>
<dbReference type="Gene3D" id="3.40.50.300">
    <property type="entry name" value="P-loop containing nucleotide triphosphate hydrolases"/>
    <property type="match status" value="1"/>
</dbReference>
<evidence type="ECO:0000313" key="1">
    <source>
        <dbReference type="EMBL" id="TQV71776.1"/>
    </source>
</evidence>
<dbReference type="RefSeq" id="WP_142928552.1">
    <property type="nucleotide sequence ID" value="NZ_ML660099.1"/>
</dbReference>
<comment type="caution">
    <text evidence="1">The sequence shown here is derived from an EMBL/GenBank/DDBJ whole genome shotgun (WGS) entry which is preliminary data.</text>
</comment>
<keyword evidence="2" id="KW-1185">Reference proteome</keyword>
<protein>
    <submittedName>
        <fullName evidence="1">Polysaccharide biosynthesis protein</fullName>
    </submittedName>
</protein>
<dbReference type="GO" id="GO:0004713">
    <property type="term" value="F:protein tyrosine kinase activity"/>
    <property type="evidence" value="ECO:0007669"/>
    <property type="project" value="TreeGrafter"/>
</dbReference>
<evidence type="ECO:0000313" key="2">
    <source>
        <dbReference type="Proteomes" id="UP000319732"/>
    </source>
</evidence>
<dbReference type="Proteomes" id="UP000319732">
    <property type="component" value="Unassembled WGS sequence"/>
</dbReference>
<dbReference type="PANTHER" id="PTHR32309:SF13">
    <property type="entry name" value="FERRIC ENTEROBACTIN TRANSPORT PROTEIN FEPE"/>
    <property type="match status" value="1"/>
</dbReference>
<dbReference type="SUPFAM" id="SSF52540">
    <property type="entry name" value="P-loop containing nucleoside triphosphate hydrolases"/>
    <property type="match status" value="1"/>
</dbReference>
<organism evidence="1 2">
    <name type="scientific">Exilibacterium tricleocarpae</name>
    <dbReference type="NCBI Taxonomy" id="2591008"/>
    <lineage>
        <taxon>Bacteria</taxon>
        <taxon>Pseudomonadati</taxon>
        <taxon>Pseudomonadota</taxon>
        <taxon>Gammaproteobacteria</taxon>
        <taxon>Cellvibrionales</taxon>
        <taxon>Cellvibrionaceae</taxon>
        <taxon>Exilibacterium</taxon>
    </lineage>
</organism>
<proteinExistence type="predicted"/>
<sequence>MKDEKLGTVKLVGQPTSVPASNIDDMNQVVMWSSDELLERKIIYPGMRDREVLTAFREIRNRLLLKYPSNNLVVLVSCVGEHTEGNSTAVNLAASFALDERKTALYIDCSLGDSPQMDKLLPSGSEAGLTDFLVNEKLRVDDIIYATGLPRLRVVPIGFSKERASEYFNSKRMRQFIDDIKNRYEDRYTIIGAPSVSRSETRVLSQYCDASVLTVPFGKVVMSEVLAGVDALGKDRMAGLVFSK</sequence>